<protein>
    <submittedName>
        <fullName evidence="5">NUDIX domain-containing protein</fullName>
    </submittedName>
</protein>
<evidence type="ECO:0000259" key="4">
    <source>
        <dbReference type="PROSITE" id="PS51462"/>
    </source>
</evidence>
<dbReference type="Pfam" id="PF00293">
    <property type="entry name" value="NUDIX"/>
    <property type="match status" value="1"/>
</dbReference>
<dbReference type="InterPro" id="IPR015797">
    <property type="entry name" value="NUDIX_hydrolase-like_dom_sf"/>
</dbReference>
<dbReference type="PROSITE" id="PS51462">
    <property type="entry name" value="NUDIX"/>
    <property type="match status" value="1"/>
</dbReference>
<evidence type="ECO:0000256" key="1">
    <source>
        <dbReference type="ARBA" id="ARBA00001946"/>
    </source>
</evidence>
<keyword evidence="3" id="KW-0460">Magnesium</keyword>
<dbReference type="Proteomes" id="UP001210865">
    <property type="component" value="Chromosome"/>
</dbReference>
<dbReference type="EMBL" id="CP115174">
    <property type="protein sequence ID" value="WBO24251.1"/>
    <property type="molecule type" value="Genomic_DNA"/>
</dbReference>
<evidence type="ECO:0000256" key="3">
    <source>
        <dbReference type="ARBA" id="ARBA00022842"/>
    </source>
</evidence>
<evidence type="ECO:0000313" key="6">
    <source>
        <dbReference type="Proteomes" id="UP001210865"/>
    </source>
</evidence>
<proteinExistence type="predicted"/>
<dbReference type="SUPFAM" id="SSF55811">
    <property type="entry name" value="Nudix"/>
    <property type="match status" value="1"/>
</dbReference>
<dbReference type="PANTHER" id="PTHR43046">
    <property type="entry name" value="GDP-MANNOSE MANNOSYL HYDROLASE"/>
    <property type="match status" value="1"/>
</dbReference>
<dbReference type="InterPro" id="IPR000086">
    <property type="entry name" value="NUDIX_hydrolase_dom"/>
</dbReference>
<dbReference type="PANTHER" id="PTHR43046:SF12">
    <property type="entry name" value="GDP-MANNOSE MANNOSYL HYDROLASE"/>
    <property type="match status" value="1"/>
</dbReference>
<keyword evidence="2" id="KW-0378">Hydrolase</keyword>
<sequence>MILLDREGRVLLIRFVLPRRDGDYLFWATPGGEREGDEAPLDTARREVREELGLVLPLEGPVHHASGTFEFLHETVDNEDDFYVARWPGGPIALDGVDEAERTALKELRWWSAEAIDASAQPVYPPDLADVVRRLGRAGSASAD</sequence>
<evidence type="ECO:0000313" key="5">
    <source>
        <dbReference type="EMBL" id="WBO24251.1"/>
    </source>
</evidence>
<evidence type="ECO:0000256" key="2">
    <source>
        <dbReference type="ARBA" id="ARBA00022801"/>
    </source>
</evidence>
<dbReference type="InterPro" id="IPR020084">
    <property type="entry name" value="NUDIX_hydrolase_CS"/>
</dbReference>
<dbReference type="Gene3D" id="3.90.79.10">
    <property type="entry name" value="Nucleoside Triphosphate Pyrophosphohydrolase"/>
    <property type="match status" value="1"/>
</dbReference>
<comment type="cofactor">
    <cofactor evidence="1">
        <name>Mg(2+)</name>
        <dbReference type="ChEBI" id="CHEBI:18420"/>
    </cofactor>
</comment>
<dbReference type="CDD" id="cd04685">
    <property type="entry name" value="NUDIX_Hydrolase"/>
    <property type="match status" value="1"/>
</dbReference>
<feature type="domain" description="Nudix hydrolase" evidence="4">
    <location>
        <begin position="1"/>
        <end position="134"/>
    </location>
</feature>
<dbReference type="RefSeq" id="WP_270078880.1">
    <property type="nucleotide sequence ID" value="NZ_CP115174.1"/>
</dbReference>
<reference evidence="5 6" key="1">
    <citation type="submission" date="2022-12" db="EMBL/GenBank/DDBJ databases">
        <title>Sphingomonas abieness sp. nov., an endophytic bacterium isolated from Abies koreana.</title>
        <authorList>
            <person name="Jiang L."/>
            <person name="Lee J."/>
        </authorList>
    </citation>
    <scope>NUCLEOTIDE SEQUENCE [LARGE SCALE GENOMIC DNA]</scope>
    <source>
        <strain evidence="6">PAMB 00755</strain>
    </source>
</reference>
<accession>A0ABY7NRT1</accession>
<name>A0ABY7NRT1_9SPHN</name>
<organism evidence="5 6">
    <name type="scientific">Sphingomonas abietis</name>
    <dbReference type="NCBI Taxonomy" id="3012344"/>
    <lineage>
        <taxon>Bacteria</taxon>
        <taxon>Pseudomonadati</taxon>
        <taxon>Pseudomonadota</taxon>
        <taxon>Alphaproteobacteria</taxon>
        <taxon>Sphingomonadales</taxon>
        <taxon>Sphingomonadaceae</taxon>
        <taxon>Sphingomonas</taxon>
    </lineage>
</organism>
<gene>
    <name evidence="5" type="ORF">PBT88_09170</name>
</gene>
<keyword evidence="6" id="KW-1185">Reference proteome</keyword>
<dbReference type="PROSITE" id="PS00893">
    <property type="entry name" value="NUDIX_BOX"/>
    <property type="match status" value="1"/>
</dbReference>